<accession>A0A366CVA6</accession>
<protein>
    <submittedName>
        <fullName evidence="2">Uncharacterized protein</fullName>
    </submittedName>
</protein>
<reference evidence="2 3" key="1">
    <citation type="submission" date="2018-06" db="EMBL/GenBank/DDBJ databases">
        <title>Genomic Encyclopedia of Type Strains, Phase III (KMG-III): the genomes of soil and plant-associated and newly described type strains.</title>
        <authorList>
            <person name="Whitman W."/>
        </authorList>
    </citation>
    <scope>NUCLEOTIDE SEQUENCE [LARGE SCALE GENOMIC DNA]</scope>
    <source>
        <strain evidence="2 3">CECT 7732</strain>
    </source>
</reference>
<dbReference type="NCBIfam" id="NF047644">
    <property type="entry name" value="TsoY_fam"/>
    <property type="match status" value="1"/>
</dbReference>
<dbReference type="AlphaFoldDB" id="A0A366CVA6"/>
<feature type="transmembrane region" description="Helical" evidence="1">
    <location>
        <begin position="206"/>
        <end position="230"/>
    </location>
</feature>
<keyword evidence="1" id="KW-1133">Transmembrane helix</keyword>
<keyword evidence="3" id="KW-1185">Reference proteome</keyword>
<gene>
    <name evidence="2" type="ORF">DFP76_109102</name>
</gene>
<sequence>MLRKNPNIQYHPSYWLAALGAGGTSVSFFMYLMWLIPHPATPIPTYADWHTQLIKGDLLAAITLFALIGVIIFALLHVLLLIWNIAESRQHKAALQTLDNTPAELQKMAIPLTLAMTVNVFFILGALFVPGLWSVVEYLFPGAIFAFAIIAYVASQQFTRYMSHMISDGGYRSQEHNHLSGLISVFTFAMLAVGFAAAAAMSHVAATVAIATSFSLAFMIFAILLGILFLVKGITAMMQHGLSEPASPSIWMLIPILTLLAITWVRLSHGLSHHFKVESHAGQLFVPLSLLFTLQIGVLALGYKVMKKNGYLTYYLHGDKESPVSFGLICPGVALFVMGMFWWHIGWVKTGIIDQFSAIYWLGIVVLLSVQIITILSLIKLTKKLLMHPLRQPLAQA</sequence>
<name>A0A366CVA6_9GAMM</name>
<keyword evidence="1" id="KW-0812">Transmembrane</keyword>
<feature type="transmembrane region" description="Helical" evidence="1">
    <location>
        <begin position="324"/>
        <end position="346"/>
    </location>
</feature>
<feature type="transmembrane region" description="Helical" evidence="1">
    <location>
        <begin position="12"/>
        <end position="36"/>
    </location>
</feature>
<comment type="caution">
    <text evidence="2">The sequence shown here is derived from an EMBL/GenBank/DDBJ whole genome shotgun (WGS) entry which is preliminary data.</text>
</comment>
<proteinExistence type="predicted"/>
<evidence type="ECO:0000313" key="3">
    <source>
        <dbReference type="Proteomes" id="UP000252086"/>
    </source>
</evidence>
<feature type="transmembrane region" description="Helical" evidence="1">
    <location>
        <begin position="112"/>
        <end position="133"/>
    </location>
</feature>
<dbReference type="RefSeq" id="WP_113875451.1">
    <property type="nucleotide sequence ID" value="NZ_QNRF01000009.1"/>
</dbReference>
<evidence type="ECO:0000313" key="2">
    <source>
        <dbReference type="EMBL" id="RBO80049.1"/>
    </source>
</evidence>
<dbReference type="Proteomes" id="UP000252086">
    <property type="component" value="Unassembled WGS sequence"/>
</dbReference>
<feature type="transmembrane region" description="Helical" evidence="1">
    <location>
        <begin position="58"/>
        <end position="83"/>
    </location>
</feature>
<organism evidence="2 3">
    <name type="scientific">Marinomonas aquiplantarum</name>
    <dbReference type="NCBI Taxonomy" id="491951"/>
    <lineage>
        <taxon>Bacteria</taxon>
        <taxon>Pseudomonadati</taxon>
        <taxon>Pseudomonadota</taxon>
        <taxon>Gammaproteobacteria</taxon>
        <taxon>Oceanospirillales</taxon>
        <taxon>Oceanospirillaceae</taxon>
        <taxon>Marinomonas</taxon>
    </lineage>
</organism>
<feature type="transmembrane region" description="Helical" evidence="1">
    <location>
        <begin position="179"/>
        <end position="200"/>
    </location>
</feature>
<dbReference type="EMBL" id="QNRF01000009">
    <property type="protein sequence ID" value="RBO80049.1"/>
    <property type="molecule type" value="Genomic_DNA"/>
</dbReference>
<feature type="transmembrane region" description="Helical" evidence="1">
    <location>
        <begin position="250"/>
        <end position="269"/>
    </location>
</feature>
<dbReference type="OrthoDB" id="9156251at2"/>
<evidence type="ECO:0000256" key="1">
    <source>
        <dbReference type="SAM" id="Phobius"/>
    </source>
</evidence>
<feature type="transmembrane region" description="Helical" evidence="1">
    <location>
        <begin position="358"/>
        <end position="379"/>
    </location>
</feature>
<feature type="transmembrane region" description="Helical" evidence="1">
    <location>
        <begin position="139"/>
        <end position="158"/>
    </location>
</feature>
<keyword evidence="1" id="KW-0472">Membrane</keyword>
<feature type="transmembrane region" description="Helical" evidence="1">
    <location>
        <begin position="281"/>
        <end position="303"/>
    </location>
</feature>
<dbReference type="InterPro" id="IPR059133">
    <property type="entry name" value="TsoY-like"/>
</dbReference>